<dbReference type="Proteomes" id="UP000436088">
    <property type="component" value="Unassembled WGS sequence"/>
</dbReference>
<comment type="caution">
    <text evidence="1">The sequence shown here is derived from an EMBL/GenBank/DDBJ whole genome shotgun (WGS) entry which is preliminary data.</text>
</comment>
<sequence length="146" mass="16364">MKGRILEYGVSALIKLVIPYGPNETLGLKELIKCNYQLQYWEFHSTLLAEYDMQRAAVVPFAREERDVGIGPEADFNMVNSHVSLCQRNVKACVMETACMRLLECEFANASGGLQVCNGVLDEDPATSTRSLEVAQYHQTNQTFPI</sequence>
<organism evidence="1 2">
    <name type="scientific">Hibiscus syriacus</name>
    <name type="common">Rose of Sharon</name>
    <dbReference type="NCBI Taxonomy" id="106335"/>
    <lineage>
        <taxon>Eukaryota</taxon>
        <taxon>Viridiplantae</taxon>
        <taxon>Streptophyta</taxon>
        <taxon>Embryophyta</taxon>
        <taxon>Tracheophyta</taxon>
        <taxon>Spermatophyta</taxon>
        <taxon>Magnoliopsida</taxon>
        <taxon>eudicotyledons</taxon>
        <taxon>Gunneridae</taxon>
        <taxon>Pentapetalae</taxon>
        <taxon>rosids</taxon>
        <taxon>malvids</taxon>
        <taxon>Malvales</taxon>
        <taxon>Malvaceae</taxon>
        <taxon>Malvoideae</taxon>
        <taxon>Hibiscus</taxon>
    </lineage>
</organism>
<name>A0A6A2ZYU6_HIBSY</name>
<gene>
    <name evidence="1" type="ORF">F3Y22_tig00110656pilonHSYRG00131</name>
</gene>
<protein>
    <submittedName>
        <fullName evidence="1">Uncharacterized protein</fullName>
    </submittedName>
</protein>
<evidence type="ECO:0000313" key="1">
    <source>
        <dbReference type="EMBL" id="KAE8696557.1"/>
    </source>
</evidence>
<reference evidence="1" key="1">
    <citation type="submission" date="2019-09" db="EMBL/GenBank/DDBJ databases">
        <title>Draft genome information of white flower Hibiscus syriacus.</title>
        <authorList>
            <person name="Kim Y.-M."/>
        </authorList>
    </citation>
    <scope>NUCLEOTIDE SEQUENCE [LARGE SCALE GENOMIC DNA]</scope>
    <source>
        <strain evidence="1">YM2019G1</strain>
    </source>
</reference>
<accession>A0A6A2ZYU6</accession>
<dbReference type="EMBL" id="VEPZ02001065">
    <property type="protein sequence ID" value="KAE8696557.1"/>
    <property type="molecule type" value="Genomic_DNA"/>
</dbReference>
<evidence type="ECO:0000313" key="2">
    <source>
        <dbReference type="Proteomes" id="UP000436088"/>
    </source>
</evidence>
<proteinExistence type="predicted"/>
<keyword evidence="2" id="KW-1185">Reference proteome</keyword>
<dbReference type="AlphaFoldDB" id="A0A6A2ZYU6"/>